<evidence type="ECO:0000256" key="1">
    <source>
        <dbReference type="SAM" id="MobiDB-lite"/>
    </source>
</evidence>
<organism evidence="2 3">
    <name type="scientific">Blastomonas natatoria</name>
    <dbReference type="NCBI Taxonomy" id="34015"/>
    <lineage>
        <taxon>Bacteria</taxon>
        <taxon>Pseudomonadati</taxon>
        <taxon>Pseudomonadota</taxon>
        <taxon>Alphaproteobacteria</taxon>
        <taxon>Sphingomonadales</taxon>
        <taxon>Sphingomonadaceae</taxon>
        <taxon>Blastomonas</taxon>
    </lineage>
</organism>
<dbReference type="AlphaFoldDB" id="A0A2V3UPF4"/>
<proteinExistence type="predicted"/>
<gene>
    <name evidence="2" type="ORF">C7451_12317</name>
</gene>
<dbReference type="EMBL" id="QJJM01000023">
    <property type="protein sequence ID" value="PXW67881.1"/>
    <property type="molecule type" value="Genomic_DNA"/>
</dbReference>
<dbReference type="Proteomes" id="UP000248014">
    <property type="component" value="Unassembled WGS sequence"/>
</dbReference>
<feature type="region of interest" description="Disordered" evidence="1">
    <location>
        <begin position="1"/>
        <end position="24"/>
    </location>
</feature>
<comment type="caution">
    <text evidence="2">The sequence shown here is derived from an EMBL/GenBank/DDBJ whole genome shotgun (WGS) entry which is preliminary data.</text>
</comment>
<name>A0A2V3UPF4_9SPHN</name>
<dbReference type="RefSeq" id="WP_110300360.1">
    <property type="nucleotide sequence ID" value="NZ_QJJM01000023.1"/>
</dbReference>
<reference evidence="2 3" key="1">
    <citation type="submission" date="2018-05" db="EMBL/GenBank/DDBJ databases">
        <title>Genomic Encyclopedia of Type Strains, Phase IV (KMG-IV): sequencing the most valuable type-strain genomes for metagenomic binning, comparative biology and taxonomic classification.</title>
        <authorList>
            <person name="Goeker M."/>
        </authorList>
    </citation>
    <scope>NUCLEOTIDE SEQUENCE [LARGE SCALE GENOMIC DNA]</scope>
    <source>
        <strain evidence="2 3">DSM 3183</strain>
    </source>
</reference>
<protein>
    <submittedName>
        <fullName evidence="2">Uncharacterized protein</fullName>
    </submittedName>
</protein>
<evidence type="ECO:0000313" key="3">
    <source>
        <dbReference type="Proteomes" id="UP000248014"/>
    </source>
</evidence>
<accession>A0A2V3UPF4</accession>
<keyword evidence="3" id="KW-1185">Reference proteome</keyword>
<evidence type="ECO:0000313" key="2">
    <source>
        <dbReference type="EMBL" id="PXW67881.1"/>
    </source>
</evidence>
<sequence>MTNSNPNPAWPLPSEGENAEESCIPPTPHLELAKLSIRERAFDAAQRLILSQPHMAVGRLEQNRLADSVIEMAERFEGWMRADPTPDLRTFVGDIGPFSQLSPTEITDHPGKYDWAATETDDPAIDDYIASDNRVIAVTEKLIADQRHLSQRMIIAEGKIENLLLRAVRPQR</sequence>